<dbReference type="Gene3D" id="3.40.630.10">
    <property type="entry name" value="Zn peptidases"/>
    <property type="match status" value="1"/>
</dbReference>
<dbReference type="PANTHER" id="PTHR11014:SF169">
    <property type="entry name" value="CLAN MH, FAMILY M20, PEPTIDASE T-LIKE METALLOPEPTIDASE"/>
    <property type="match status" value="1"/>
</dbReference>
<evidence type="ECO:0000256" key="2">
    <source>
        <dbReference type="PIRSR" id="PIRSR005962-1"/>
    </source>
</evidence>
<comment type="cofactor">
    <cofactor evidence="2">
        <name>Mn(2+)</name>
        <dbReference type="ChEBI" id="CHEBI:29035"/>
    </cofactor>
    <text evidence="2">The Mn(2+) ion enhances activity.</text>
</comment>
<dbReference type="PANTHER" id="PTHR11014">
    <property type="entry name" value="PEPTIDASE M20 FAMILY MEMBER"/>
    <property type="match status" value="1"/>
</dbReference>
<organism evidence="4">
    <name type="scientific">Chelativorans sp. (strain BNC1)</name>
    <dbReference type="NCBI Taxonomy" id="266779"/>
    <lineage>
        <taxon>Bacteria</taxon>
        <taxon>Pseudomonadati</taxon>
        <taxon>Pseudomonadota</taxon>
        <taxon>Alphaproteobacteria</taxon>
        <taxon>Hyphomicrobiales</taxon>
        <taxon>Phyllobacteriaceae</taxon>
        <taxon>Chelativorans</taxon>
    </lineage>
</organism>
<feature type="binding site" evidence="2">
    <location>
        <position position="101"/>
    </location>
    <ligand>
        <name>Mn(2+)</name>
        <dbReference type="ChEBI" id="CHEBI:29035"/>
        <label>2</label>
    </ligand>
</feature>
<feature type="binding site" evidence="2">
    <location>
        <position position="99"/>
    </location>
    <ligand>
        <name>Mn(2+)</name>
        <dbReference type="ChEBI" id="CHEBI:29035"/>
        <label>2</label>
    </ligand>
</feature>
<feature type="binding site" evidence="2">
    <location>
        <position position="134"/>
    </location>
    <ligand>
        <name>Mn(2+)</name>
        <dbReference type="ChEBI" id="CHEBI:29035"/>
        <label>2</label>
    </ligand>
</feature>
<dbReference type="NCBIfam" id="TIGR01891">
    <property type="entry name" value="amidohydrolases"/>
    <property type="match status" value="1"/>
</dbReference>
<feature type="binding site" evidence="2">
    <location>
        <position position="355"/>
    </location>
    <ligand>
        <name>Mn(2+)</name>
        <dbReference type="ChEBI" id="CHEBI:29035"/>
        <label>2</label>
    </ligand>
</feature>
<dbReference type="GO" id="GO:0016787">
    <property type="term" value="F:hydrolase activity"/>
    <property type="evidence" value="ECO:0007669"/>
    <property type="project" value="UniProtKB-KW"/>
</dbReference>
<dbReference type="KEGG" id="mes:Meso_3154"/>
<protein>
    <submittedName>
        <fullName evidence="4">Amidohydrolase</fullName>
    </submittedName>
</protein>
<feature type="binding site" evidence="2">
    <location>
        <position position="160"/>
    </location>
    <ligand>
        <name>Mn(2+)</name>
        <dbReference type="ChEBI" id="CHEBI:29035"/>
        <label>2</label>
    </ligand>
</feature>
<dbReference type="EMBL" id="CP000390">
    <property type="protein sequence ID" value="ABG64526.1"/>
    <property type="molecule type" value="Genomic_DNA"/>
</dbReference>
<dbReference type="Pfam" id="PF07687">
    <property type="entry name" value="M20_dimer"/>
    <property type="match status" value="1"/>
</dbReference>
<dbReference type="Gene3D" id="3.30.70.360">
    <property type="match status" value="1"/>
</dbReference>
<dbReference type="SUPFAM" id="SSF53187">
    <property type="entry name" value="Zn-dependent exopeptidases"/>
    <property type="match status" value="1"/>
</dbReference>
<dbReference type="eggNOG" id="COG1473">
    <property type="taxonomic scope" value="Bacteria"/>
</dbReference>
<keyword evidence="1 4" id="KW-0378">Hydrolase</keyword>
<dbReference type="HOGENOM" id="CLU_023257_1_0_5"/>
<dbReference type="OrthoDB" id="9777385at2"/>
<keyword evidence="2" id="KW-0479">Metal-binding</keyword>
<sequence length="382" mass="40696">MFLSEQDLQELVRFRHELHRHPEISGEEHKTAERVVAFLAPLKPDRIVTGLGGTGVAVVFEAEEPGPTLMFRCELDALPIAETRESDHRSLVPGKGHMCGHDGHMAIISGLARGLARQRPGRGRVVLLFQPAEETGAGALAVLNTAAFESIRPDFSFSLHNVPGVPLGHVELAEGPVNCASRGMRICLSGRTAHASTPHSGRSPMMAVAAIMPALAALSTDAAMGPQFAMVTLTHASLGEPTFGVAPGSAEVWATLRTLTDDRMDELRAAAEAVARKIAKAEGLELSIDYKDIFPHCENSAEAVECLSRALSAEAVPFGPGRLPMLGSEDFGRFRSVGPAAMFFLGSGPDCPALHSPDYDFPDALIGTGARVFMRVVRDILG</sequence>
<dbReference type="InterPro" id="IPR017439">
    <property type="entry name" value="Amidohydrolase"/>
</dbReference>
<gene>
    <name evidence="4" type="ordered locus">Meso_3154</name>
</gene>
<dbReference type="AlphaFoldDB" id="Q11DJ9"/>
<dbReference type="InterPro" id="IPR036264">
    <property type="entry name" value="Bact_exopeptidase_dim_dom"/>
</dbReference>
<dbReference type="STRING" id="266779.Meso_3154"/>
<feature type="domain" description="Peptidase M20 dimerisation" evidence="3">
    <location>
        <begin position="182"/>
        <end position="280"/>
    </location>
</feature>
<name>Q11DJ9_CHESB</name>
<keyword evidence="2" id="KW-0464">Manganese</keyword>
<dbReference type="PIRSF" id="PIRSF005962">
    <property type="entry name" value="Pept_M20D_amidohydro"/>
    <property type="match status" value="1"/>
</dbReference>
<evidence type="ECO:0000313" key="4">
    <source>
        <dbReference type="EMBL" id="ABG64526.1"/>
    </source>
</evidence>
<reference evidence="4" key="1">
    <citation type="submission" date="2006-06" db="EMBL/GenBank/DDBJ databases">
        <title>Complete sequence of chromosome of Chelativorans sp. BNC1.</title>
        <authorList>
            <consortium name="US DOE Joint Genome Institute"/>
            <person name="Copeland A."/>
            <person name="Lucas S."/>
            <person name="Lapidus A."/>
            <person name="Barry K."/>
            <person name="Detter J.C."/>
            <person name="Glavina del Rio T."/>
            <person name="Hammon N."/>
            <person name="Israni S."/>
            <person name="Dalin E."/>
            <person name="Tice H."/>
            <person name="Pitluck S."/>
            <person name="Chertkov O."/>
            <person name="Brettin T."/>
            <person name="Bruce D."/>
            <person name="Han C."/>
            <person name="Tapia R."/>
            <person name="Gilna P."/>
            <person name="Schmutz J."/>
            <person name="Larimer F."/>
            <person name="Land M."/>
            <person name="Hauser L."/>
            <person name="Kyrpides N."/>
            <person name="Mikhailova N."/>
            <person name="Richardson P."/>
        </authorList>
    </citation>
    <scope>NUCLEOTIDE SEQUENCE</scope>
    <source>
        <strain evidence="4">BNC1</strain>
    </source>
</reference>
<evidence type="ECO:0000259" key="3">
    <source>
        <dbReference type="Pfam" id="PF07687"/>
    </source>
</evidence>
<dbReference type="SUPFAM" id="SSF55031">
    <property type="entry name" value="Bacterial exopeptidase dimerisation domain"/>
    <property type="match status" value="1"/>
</dbReference>
<proteinExistence type="predicted"/>
<evidence type="ECO:0000256" key="1">
    <source>
        <dbReference type="ARBA" id="ARBA00022801"/>
    </source>
</evidence>
<dbReference type="InterPro" id="IPR002933">
    <property type="entry name" value="Peptidase_M20"/>
</dbReference>
<accession>Q11DJ9</accession>
<dbReference type="GO" id="GO:0046872">
    <property type="term" value="F:metal ion binding"/>
    <property type="evidence" value="ECO:0007669"/>
    <property type="project" value="UniProtKB-KW"/>
</dbReference>
<dbReference type="InterPro" id="IPR011650">
    <property type="entry name" value="Peptidase_M20_dimer"/>
</dbReference>
<dbReference type="Pfam" id="PF01546">
    <property type="entry name" value="Peptidase_M20"/>
    <property type="match status" value="1"/>
</dbReference>